<evidence type="ECO:0000313" key="2">
    <source>
        <dbReference type="EMBL" id="WVZ21756.1"/>
    </source>
</evidence>
<dbReference type="SUPFAM" id="SSF53098">
    <property type="entry name" value="Ribonuclease H-like"/>
    <property type="match status" value="1"/>
</dbReference>
<dbReference type="PROSITE" id="PS50994">
    <property type="entry name" value="INTEGRASE"/>
    <property type="match status" value="1"/>
</dbReference>
<gene>
    <name evidence="2" type="ORF">V8G54_000300</name>
</gene>
<protein>
    <recommendedName>
        <fullName evidence="1">Integrase catalytic domain-containing protein</fullName>
    </recommendedName>
</protein>
<dbReference type="Gene3D" id="3.30.420.10">
    <property type="entry name" value="Ribonuclease H-like superfamily/Ribonuclease H"/>
    <property type="match status" value="1"/>
</dbReference>
<dbReference type="InterPro" id="IPR036397">
    <property type="entry name" value="RNaseH_sf"/>
</dbReference>
<keyword evidence="3" id="KW-1185">Reference proteome</keyword>
<name>A0AAQ3P6A8_VIGMU</name>
<dbReference type="InterPro" id="IPR012337">
    <property type="entry name" value="RNaseH-like_sf"/>
</dbReference>
<feature type="domain" description="Integrase catalytic" evidence="1">
    <location>
        <begin position="30"/>
        <end position="193"/>
    </location>
</feature>
<dbReference type="GO" id="GO:0003676">
    <property type="term" value="F:nucleic acid binding"/>
    <property type="evidence" value="ECO:0007669"/>
    <property type="project" value="InterPro"/>
</dbReference>
<evidence type="ECO:0000313" key="3">
    <source>
        <dbReference type="Proteomes" id="UP001374535"/>
    </source>
</evidence>
<dbReference type="GO" id="GO:0015074">
    <property type="term" value="P:DNA integration"/>
    <property type="evidence" value="ECO:0007669"/>
    <property type="project" value="InterPro"/>
</dbReference>
<organism evidence="2 3">
    <name type="scientific">Vigna mungo</name>
    <name type="common">Black gram</name>
    <name type="synonym">Phaseolus mungo</name>
    <dbReference type="NCBI Taxonomy" id="3915"/>
    <lineage>
        <taxon>Eukaryota</taxon>
        <taxon>Viridiplantae</taxon>
        <taxon>Streptophyta</taxon>
        <taxon>Embryophyta</taxon>
        <taxon>Tracheophyta</taxon>
        <taxon>Spermatophyta</taxon>
        <taxon>Magnoliopsida</taxon>
        <taxon>eudicotyledons</taxon>
        <taxon>Gunneridae</taxon>
        <taxon>Pentapetalae</taxon>
        <taxon>rosids</taxon>
        <taxon>fabids</taxon>
        <taxon>Fabales</taxon>
        <taxon>Fabaceae</taxon>
        <taxon>Papilionoideae</taxon>
        <taxon>50 kb inversion clade</taxon>
        <taxon>NPAAA clade</taxon>
        <taxon>indigoferoid/millettioid clade</taxon>
        <taxon>Phaseoleae</taxon>
        <taxon>Vigna</taxon>
    </lineage>
</organism>
<dbReference type="Proteomes" id="UP001374535">
    <property type="component" value="Chromosome 1"/>
</dbReference>
<accession>A0AAQ3P6A8</accession>
<dbReference type="PANTHER" id="PTHR37984:SF15">
    <property type="entry name" value="INTEGRASE CATALYTIC DOMAIN-CONTAINING PROTEIN"/>
    <property type="match status" value="1"/>
</dbReference>
<dbReference type="InterPro" id="IPR050951">
    <property type="entry name" value="Retrovirus_Pol_polyprotein"/>
</dbReference>
<proteinExistence type="predicted"/>
<dbReference type="InterPro" id="IPR001584">
    <property type="entry name" value="Integrase_cat-core"/>
</dbReference>
<dbReference type="AlphaFoldDB" id="A0AAQ3P6A8"/>
<dbReference type="Pfam" id="PF00665">
    <property type="entry name" value="rve"/>
    <property type="match status" value="1"/>
</dbReference>
<reference evidence="2 3" key="1">
    <citation type="journal article" date="2023" name="Life. Sci Alliance">
        <title>Evolutionary insights into 3D genome organization and epigenetic landscape of Vigna mungo.</title>
        <authorList>
            <person name="Junaid A."/>
            <person name="Singh B."/>
            <person name="Bhatia S."/>
        </authorList>
    </citation>
    <scope>NUCLEOTIDE SEQUENCE [LARGE SCALE GENOMIC DNA]</scope>
    <source>
        <strain evidence="2">Urdbean</strain>
    </source>
</reference>
<evidence type="ECO:0000259" key="1">
    <source>
        <dbReference type="PROSITE" id="PS50994"/>
    </source>
</evidence>
<dbReference type="EMBL" id="CP144700">
    <property type="protein sequence ID" value="WVZ21756.1"/>
    <property type="molecule type" value="Genomic_DNA"/>
</dbReference>
<dbReference type="PANTHER" id="PTHR37984">
    <property type="entry name" value="PROTEIN CBG26694"/>
    <property type="match status" value="1"/>
</dbReference>
<sequence length="210" mass="24032">MRQDVHTFVTECEIYQQTKISAQKPTGLLQPIPPPNKCWEDLSLDFIVGLHPYEGNCIILVVVDRFAKAAHFSMLPRSFSASKVVGLFMHMICKLHGFPKSLISDQDPVLLSQFWRELFHLSGTKLRMSITYHPQPDGQTEVINEVLQQYLRCFVHHKPSLWGKFLPWAKWCFNSIINASNKMTSFEVMYGHPSPSIPQGLSSDTSKYCC</sequence>